<reference evidence="2 3" key="1">
    <citation type="submission" date="2019-08" db="EMBL/GenBank/DDBJ databases">
        <title>Agrococcus lahaulensis sp. nov., isolated from a cold desert of the Indian Himalayas.</title>
        <authorList>
            <person name="Qu J.H."/>
        </authorList>
    </citation>
    <scope>NUCLEOTIDE SEQUENCE [LARGE SCALE GENOMIC DNA]</scope>
    <source>
        <strain evidence="2 3">NS18</strain>
    </source>
</reference>
<comment type="caution">
    <text evidence="2">The sequence shown here is derived from an EMBL/GenBank/DDBJ whole genome shotgun (WGS) entry which is preliminary data.</text>
</comment>
<keyword evidence="1" id="KW-0812">Transmembrane</keyword>
<feature type="transmembrane region" description="Helical" evidence="1">
    <location>
        <begin position="68"/>
        <end position="87"/>
    </location>
</feature>
<accession>A0A5M8QMP9</accession>
<keyword evidence="1" id="KW-0472">Membrane</keyword>
<protein>
    <recommendedName>
        <fullName evidence="4">DUF2269 family protein</fullName>
    </recommendedName>
</protein>
<sequence length="139" mass="14560">MEFLHSLLVALHLIGASLLVGTFFLQMRAKTGFNFTMMLIGASLQLVSGVALYGLAMAGDGDVNHMKLGIKGLIAVVVFVAALLGFLRGRAIRAEKAGLAAGGARPVADVSLPEPRVKTFFHIAGGLALVNLLIAVFWG</sequence>
<organism evidence="2 3">
    <name type="scientific">Agrococcus sediminis</name>
    <dbReference type="NCBI Taxonomy" id="2599924"/>
    <lineage>
        <taxon>Bacteria</taxon>
        <taxon>Bacillati</taxon>
        <taxon>Actinomycetota</taxon>
        <taxon>Actinomycetes</taxon>
        <taxon>Micrococcales</taxon>
        <taxon>Microbacteriaceae</taxon>
        <taxon>Agrococcus</taxon>
    </lineage>
</organism>
<dbReference type="OrthoDB" id="3830423at2"/>
<gene>
    <name evidence="2" type="ORF">FQ330_03465</name>
</gene>
<evidence type="ECO:0008006" key="4">
    <source>
        <dbReference type="Google" id="ProtNLM"/>
    </source>
</evidence>
<dbReference type="RefSeq" id="WP_128189192.1">
    <property type="nucleotide sequence ID" value="NZ_JBIVQT010000001.1"/>
</dbReference>
<feature type="transmembrane region" description="Helical" evidence="1">
    <location>
        <begin position="120"/>
        <end position="138"/>
    </location>
</feature>
<name>A0A5M8QMP9_9MICO</name>
<keyword evidence="3" id="KW-1185">Reference proteome</keyword>
<dbReference type="Proteomes" id="UP000323221">
    <property type="component" value="Unassembled WGS sequence"/>
</dbReference>
<evidence type="ECO:0000256" key="1">
    <source>
        <dbReference type="SAM" id="Phobius"/>
    </source>
</evidence>
<proteinExistence type="predicted"/>
<dbReference type="EMBL" id="VOIR01000011">
    <property type="protein sequence ID" value="KAA6436471.1"/>
    <property type="molecule type" value="Genomic_DNA"/>
</dbReference>
<feature type="transmembrane region" description="Helical" evidence="1">
    <location>
        <begin position="6"/>
        <end position="25"/>
    </location>
</feature>
<evidence type="ECO:0000313" key="2">
    <source>
        <dbReference type="EMBL" id="KAA6436471.1"/>
    </source>
</evidence>
<evidence type="ECO:0000313" key="3">
    <source>
        <dbReference type="Proteomes" id="UP000323221"/>
    </source>
</evidence>
<feature type="transmembrane region" description="Helical" evidence="1">
    <location>
        <begin position="37"/>
        <end position="56"/>
    </location>
</feature>
<keyword evidence="1" id="KW-1133">Transmembrane helix</keyword>
<dbReference type="AlphaFoldDB" id="A0A5M8QMP9"/>